<sequence length="205" mass="21476">MKNLVIVTSLCCLMSFPLLASEKELTQQFESNELSQLQINTGVGDITVEVTDASQITVDVTVRGSKSWLFGRTDVSDASLESDIKNGVLSLEVPLDDTEQTWVVKVPRQLAVDLQLGVGSINMAGNAGDISADIGVGSFAAKLAVPEFKNIELSAGVGDVSLQTVQGKTARSHLVGAELEYAGPGEHAMAVTVGVGDATVKNTSL</sequence>
<feature type="chain" id="PRO_5019115193" description="DUF4097 domain-containing protein" evidence="1">
    <location>
        <begin position="21"/>
        <end position="205"/>
    </location>
</feature>
<evidence type="ECO:0000256" key="1">
    <source>
        <dbReference type="SAM" id="SignalP"/>
    </source>
</evidence>
<dbReference type="Pfam" id="PF13349">
    <property type="entry name" value="DUF4097"/>
    <property type="match status" value="1"/>
</dbReference>
<protein>
    <recommendedName>
        <fullName evidence="2">DUF4097 domain-containing protein</fullName>
    </recommendedName>
</protein>
<dbReference type="InterPro" id="IPR025164">
    <property type="entry name" value="Toastrack_DUF4097"/>
</dbReference>
<keyword evidence="4" id="KW-1185">Reference proteome</keyword>
<dbReference type="AlphaFoldDB" id="A0A437QBH8"/>
<dbReference type="Proteomes" id="UP000283077">
    <property type="component" value="Unassembled WGS sequence"/>
</dbReference>
<dbReference type="OrthoDB" id="5767486at2"/>
<dbReference type="RefSeq" id="WP_127701184.1">
    <property type="nucleotide sequence ID" value="NZ_SACS01000036.1"/>
</dbReference>
<feature type="signal peptide" evidence="1">
    <location>
        <begin position="1"/>
        <end position="20"/>
    </location>
</feature>
<feature type="domain" description="DUF4097" evidence="2">
    <location>
        <begin position="35"/>
        <end position="204"/>
    </location>
</feature>
<comment type="caution">
    <text evidence="3">The sequence shown here is derived from an EMBL/GenBank/DDBJ whole genome shotgun (WGS) entry which is preliminary data.</text>
</comment>
<accession>A0A437QBH8</accession>
<evidence type="ECO:0000259" key="2">
    <source>
        <dbReference type="Pfam" id="PF13349"/>
    </source>
</evidence>
<dbReference type="EMBL" id="SACS01000036">
    <property type="protein sequence ID" value="RVU31900.1"/>
    <property type="molecule type" value="Genomic_DNA"/>
</dbReference>
<proteinExistence type="predicted"/>
<name>A0A437QBH8_9GAMM</name>
<gene>
    <name evidence="3" type="ORF">EOE67_19660</name>
</gene>
<keyword evidence="1" id="KW-0732">Signal</keyword>
<organism evidence="3 4">
    <name type="scientific">Rheinheimera riviphila</name>
    <dbReference type="NCBI Taxonomy" id="1834037"/>
    <lineage>
        <taxon>Bacteria</taxon>
        <taxon>Pseudomonadati</taxon>
        <taxon>Pseudomonadota</taxon>
        <taxon>Gammaproteobacteria</taxon>
        <taxon>Chromatiales</taxon>
        <taxon>Chromatiaceae</taxon>
        <taxon>Rheinheimera</taxon>
    </lineage>
</organism>
<evidence type="ECO:0000313" key="4">
    <source>
        <dbReference type="Proteomes" id="UP000283077"/>
    </source>
</evidence>
<evidence type="ECO:0000313" key="3">
    <source>
        <dbReference type="EMBL" id="RVU31900.1"/>
    </source>
</evidence>
<reference evidence="3 4" key="1">
    <citation type="submission" date="2019-01" db="EMBL/GenBank/DDBJ databases">
        <authorList>
            <person name="Chen W.-M."/>
        </authorList>
    </citation>
    <scope>NUCLEOTIDE SEQUENCE [LARGE SCALE GENOMIC DNA]</scope>
    <source>
        <strain evidence="3 4">KYPC3</strain>
    </source>
</reference>